<feature type="transmembrane region" description="Helical" evidence="8">
    <location>
        <begin position="203"/>
        <end position="223"/>
    </location>
</feature>
<sequence length="451" mass="47829">MASFARLVGLSAAMFVGSFGAGMLPLYVPLSESGMQLMNVFGAGMIVGTALVVILPEGVETLMSAERSESEARMHDGPPATPSVGHPFVPEYRKRSPWEVVDPARISSDVVQARRRGDGGAGEREPRHPPGTGASHVSGAGLSNSDPPLGGAHDGDRDGRISHTSEPADHDLRSDHDDHDDRAGGHAGSDVHRSSVANMIGPALLSGFMLMFIIEQVQAAWFVHDHLPLPQRDTLYVSTIDDPIRRPESPASDELTVLHRSDRHHHAHHAQSHRPASIAATDMLATSAQTHSKMAATIGMIIHSISDGVAMGAASATDQSTLEMVVFIAILLHKGPSAFGLSTFLLRNGHLPRLRVRYHLLAFAAAAPLAAMTTFLALSQGSPANPDLAAAHVAQWTGILLLFSAGSFIYVATVHVLPEVMAHRARLSAGQVAAMLVGMVIPLAIQIGHKH</sequence>
<keyword evidence="5" id="KW-0333">Golgi apparatus</keyword>
<gene>
    <name evidence="9" type="ORF">AMAG_05292</name>
</gene>
<evidence type="ECO:0000256" key="2">
    <source>
        <dbReference type="ARBA" id="ARBA00004394"/>
    </source>
</evidence>
<feature type="compositionally biased region" description="Basic and acidic residues" evidence="7">
    <location>
        <begin position="153"/>
        <end position="192"/>
    </location>
</feature>
<feature type="compositionally biased region" description="Basic and acidic residues" evidence="7">
    <location>
        <begin position="66"/>
        <end position="76"/>
    </location>
</feature>
<keyword evidence="4 8" id="KW-1133">Transmembrane helix</keyword>
<comment type="subcellular location">
    <subcellularLocation>
        <location evidence="1">Endomembrane system</location>
        <topology evidence="1">Multi-pass membrane protein</topology>
    </subcellularLocation>
    <subcellularLocation>
        <location evidence="2">Golgi apparatus membrane</location>
    </subcellularLocation>
</comment>
<evidence type="ECO:0000256" key="1">
    <source>
        <dbReference type="ARBA" id="ARBA00004127"/>
    </source>
</evidence>
<dbReference type="eggNOG" id="KOG3907">
    <property type="taxonomic scope" value="Eukaryota"/>
</dbReference>
<dbReference type="GO" id="GO:0046873">
    <property type="term" value="F:metal ion transmembrane transporter activity"/>
    <property type="evidence" value="ECO:0007669"/>
    <property type="project" value="InterPro"/>
</dbReference>
<evidence type="ECO:0000256" key="5">
    <source>
        <dbReference type="ARBA" id="ARBA00023034"/>
    </source>
</evidence>
<keyword evidence="3 8" id="KW-0812">Transmembrane</keyword>
<feature type="region of interest" description="Disordered" evidence="7">
    <location>
        <begin position="103"/>
        <end position="192"/>
    </location>
</feature>
<reference evidence="9 10" key="1">
    <citation type="submission" date="2009-11" db="EMBL/GenBank/DDBJ databases">
        <title>Annotation of Allomyces macrogynus ATCC 38327.</title>
        <authorList>
            <consortium name="The Broad Institute Genome Sequencing Platform"/>
            <person name="Russ C."/>
            <person name="Cuomo C."/>
            <person name="Burger G."/>
            <person name="Gray M.W."/>
            <person name="Holland P.W.H."/>
            <person name="King N."/>
            <person name="Lang F.B.F."/>
            <person name="Roger A.J."/>
            <person name="Ruiz-Trillo I."/>
            <person name="Young S.K."/>
            <person name="Zeng Q."/>
            <person name="Gargeya S."/>
            <person name="Fitzgerald M."/>
            <person name="Haas B."/>
            <person name="Abouelleil A."/>
            <person name="Alvarado L."/>
            <person name="Arachchi H.M."/>
            <person name="Berlin A."/>
            <person name="Chapman S.B."/>
            <person name="Gearin G."/>
            <person name="Goldberg J."/>
            <person name="Griggs A."/>
            <person name="Gujja S."/>
            <person name="Hansen M."/>
            <person name="Heiman D."/>
            <person name="Howarth C."/>
            <person name="Larimer J."/>
            <person name="Lui A."/>
            <person name="MacDonald P.J.P."/>
            <person name="McCowen C."/>
            <person name="Montmayeur A."/>
            <person name="Murphy C."/>
            <person name="Neiman D."/>
            <person name="Pearson M."/>
            <person name="Priest M."/>
            <person name="Roberts A."/>
            <person name="Saif S."/>
            <person name="Shea T."/>
            <person name="Sisk P."/>
            <person name="Stolte C."/>
            <person name="Sykes S."/>
            <person name="Wortman J."/>
            <person name="Nusbaum C."/>
            <person name="Birren B."/>
        </authorList>
    </citation>
    <scope>NUCLEOTIDE SEQUENCE [LARGE SCALE GENOMIC DNA]</scope>
    <source>
        <strain evidence="9 10">ATCC 38327</strain>
    </source>
</reference>
<evidence type="ECO:0000313" key="9">
    <source>
        <dbReference type="EMBL" id="KNE59838.1"/>
    </source>
</evidence>
<evidence type="ECO:0000256" key="3">
    <source>
        <dbReference type="ARBA" id="ARBA00022692"/>
    </source>
</evidence>
<protein>
    <recommendedName>
        <fullName evidence="11">Zinc/iron permease</fullName>
    </recommendedName>
</protein>
<feature type="transmembrane region" description="Helical" evidence="8">
    <location>
        <begin position="324"/>
        <end position="346"/>
    </location>
</feature>
<proteinExistence type="predicted"/>
<feature type="transmembrane region" description="Helical" evidence="8">
    <location>
        <begin position="358"/>
        <end position="378"/>
    </location>
</feature>
<dbReference type="InterPro" id="IPR045891">
    <property type="entry name" value="ZIP9"/>
</dbReference>
<keyword evidence="10" id="KW-1185">Reference proteome</keyword>
<reference evidence="10" key="2">
    <citation type="submission" date="2009-11" db="EMBL/GenBank/DDBJ databases">
        <title>The Genome Sequence of Allomyces macrogynus strain ATCC 38327.</title>
        <authorList>
            <consortium name="The Broad Institute Genome Sequencing Platform"/>
            <person name="Russ C."/>
            <person name="Cuomo C."/>
            <person name="Shea T."/>
            <person name="Young S.K."/>
            <person name="Zeng Q."/>
            <person name="Koehrsen M."/>
            <person name="Haas B."/>
            <person name="Borodovsky M."/>
            <person name="Guigo R."/>
            <person name="Alvarado L."/>
            <person name="Berlin A."/>
            <person name="Borenstein D."/>
            <person name="Chen Z."/>
            <person name="Engels R."/>
            <person name="Freedman E."/>
            <person name="Gellesch M."/>
            <person name="Goldberg J."/>
            <person name="Griggs A."/>
            <person name="Gujja S."/>
            <person name="Heiman D."/>
            <person name="Hepburn T."/>
            <person name="Howarth C."/>
            <person name="Jen D."/>
            <person name="Larson L."/>
            <person name="Lewis B."/>
            <person name="Mehta T."/>
            <person name="Park D."/>
            <person name="Pearson M."/>
            <person name="Roberts A."/>
            <person name="Saif S."/>
            <person name="Shenoy N."/>
            <person name="Sisk P."/>
            <person name="Stolte C."/>
            <person name="Sykes S."/>
            <person name="Walk T."/>
            <person name="White J."/>
            <person name="Yandava C."/>
            <person name="Burger G."/>
            <person name="Gray M.W."/>
            <person name="Holland P.W.H."/>
            <person name="King N."/>
            <person name="Lang F.B.F."/>
            <person name="Roger A.J."/>
            <person name="Ruiz-Trillo I."/>
            <person name="Lander E."/>
            <person name="Nusbaum C."/>
        </authorList>
    </citation>
    <scope>NUCLEOTIDE SEQUENCE [LARGE SCALE GENOMIC DNA]</scope>
    <source>
        <strain evidence="10">ATCC 38327</strain>
    </source>
</reference>
<dbReference type="EMBL" id="GG745335">
    <property type="protein sequence ID" value="KNE59838.1"/>
    <property type="molecule type" value="Genomic_DNA"/>
</dbReference>
<feature type="compositionally biased region" description="Basic and acidic residues" evidence="7">
    <location>
        <begin position="115"/>
        <end position="128"/>
    </location>
</feature>
<evidence type="ECO:0000256" key="8">
    <source>
        <dbReference type="SAM" id="Phobius"/>
    </source>
</evidence>
<dbReference type="STRING" id="578462.A0A0L0SB97"/>
<dbReference type="GO" id="GO:0000139">
    <property type="term" value="C:Golgi membrane"/>
    <property type="evidence" value="ECO:0007669"/>
    <property type="project" value="UniProtKB-SubCell"/>
</dbReference>
<dbReference type="VEuPathDB" id="FungiDB:AMAG_05292"/>
<evidence type="ECO:0000256" key="7">
    <source>
        <dbReference type="SAM" id="MobiDB-lite"/>
    </source>
</evidence>
<evidence type="ECO:0000256" key="6">
    <source>
        <dbReference type="ARBA" id="ARBA00023136"/>
    </source>
</evidence>
<dbReference type="Proteomes" id="UP000054350">
    <property type="component" value="Unassembled WGS sequence"/>
</dbReference>
<feature type="transmembrane region" description="Helical" evidence="8">
    <location>
        <begin position="40"/>
        <end position="59"/>
    </location>
</feature>
<dbReference type="Pfam" id="PF02535">
    <property type="entry name" value="Zip"/>
    <property type="match status" value="1"/>
</dbReference>
<name>A0A0L0SB97_ALLM3</name>
<organism evidence="9 10">
    <name type="scientific">Allomyces macrogynus (strain ATCC 38327)</name>
    <name type="common">Allomyces javanicus var. macrogynus</name>
    <dbReference type="NCBI Taxonomy" id="578462"/>
    <lineage>
        <taxon>Eukaryota</taxon>
        <taxon>Fungi</taxon>
        <taxon>Fungi incertae sedis</taxon>
        <taxon>Blastocladiomycota</taxon>
        <taxon>Blastocladiomycetes</taxon>
        <taxon>Blastocladiales</taxon>
        <taxon>Blastocladiaceae</taxon>
        <taxon>Allomyces</taxon>
    </lineage>
</organism>
<dbReference type="AlphaFoldDB" id="A0A0L0SB97"/>
<evidence type="ECO:0008006" key="11">
    <source>
        <dbReference type="Google" id="ProtNLM"/>
    </source>
</evidence>
<dbReference type="OrthoDB" id="19859at2759"/>
<dbReference type="PANTHER" id="PTHR16133">
    <property type="entry name" value="SOLUTE CARRIER FAMILY 39 ZINC TRANSPORTER , MEMBER 9-RELATED"/>
    <property type="match status" value="1"/>
</dbReference>
<dbReference type="GO" id="GO:0006829">
    <property type="term" value="P:zinc ion transport"/>
    <property type="evidence" value="ECO:0007669"/>
    <property type="project" value="InterPro"/>
</dbReference>
<evidence type="ECO:0000313" key="10">
    <source>
        <dbReference type="Proteomes" id="UP000054350"/>
    </source>
</evidence>
<feature type="transmembrane region" description="Helical" evidence="8">
    <location>
        <begin position="429"/>
        <end position="448"/>
    </location>
</feature>
<feature type="transmembrane region" description="Helical" evidence="8">
    <location>
        <begin position="398"/>
        <end position="417"/>
    </location>
</feature>
<feature type="region of interest" description="Disordered" evidence="7">
    <location>
        <begin position="66"/>
        <end position="89"/>
    </location>
</feature>
<evidence type="ECO:0000256" key="4">
    <source>
        <dbReference type="ARBA" id="ARBA00022989"/>
    </source>
</evidence>
<accession>A0A0L0SB97</accession>
<dbReference type="InterPro" id="IPR003689">
    <property type="entry name" value="ZIP"/>
</dbReference>
<feature type="transmembrane region" description="Helical" evidence="8">
    <location>
        <begin position="7"/>
        <end position="28"/>
    </location>
</feature>
<dbReference type="OMA" id="HEDSGPH"/>
<keyword evidence="6 8" id="KW-0472">Membrane</keyword>
<dbReference type="PANTHER" id="PTHR16133:SF0">
    <property type="entry name" value="ZINC_IRON REGULATED TRANSPORTER-RELATED PROTEIN 102B, ISOFORM E"/>
    <property type="match status" value="1"/>
</dbReference>